<protein>
    <submittedName>
        <fullName evidence="5">Multiple sugar ABC transporter, substrate-binding protein</fullName>
    </submittedName>
</protein>
<reference evidence="6" key="1">
    <citation type="submission" date="2017-02" db="EMBL/GenBank/DDBJ databases">
        <authorList>
            <person name="Dridi B."/>
        </authorList>
    </citation>
    <scope>NUCLEOTIDE SEQUENCE [LARGE SCALE GENOMIC DNA]</scope>
    <source>
        <strain evidence="6">EB411</strain>
    </source>
</reference>
<evidence type="ECO:0000313" key="5">
    <source>
        <dbReference type="EMBL" id="SJN25064.1"/>
    </source>
</evidence>
<evidence type="ECO:0000256" key="3">
    <source>
        <dbReference type="ARBA" id="ARBA00022729"/>
    </source>
</evidence>
<dbReference type="PANTHER" id="PTHR43649:SF30">
    <property type="entry name" value="ABC TRANSPORTER SUBSTRATE-BINDING PROTEIN"/>
    <property type="match status" value="1"/>
</dbReference>
<name>A0A1R4IZG1_9MICO</name>
<dbReference type="InterPro" id="IPR006061">
    <property type="entry name" value="SBP_1_CS"/>
</dbReference>
<evidence type="ECO:0000256" key="4">
    <source>
        <dbReference type="SAM" id="SignalP"/>
    </source>
</evidence>
<sequence>MVLPATGRIAAAAVSAVLLLPLAACASDTGQTTITVNINKPPALFEDLIAQFEEENPDVRVQLDPHEAGFIPDLVRGDPPDVRIAGWASAESVLAQRGVFTDLSDTEAAQRIPDTTLDLVRQWGGGGGKLDALPFSLVSAGVIYNKEIFAEQGLEVPQTWDEFQQLCETLTERDITPIYGTFREPWTTDMVMDYVVGDFSDDFAKLREDGPTLTPTSPSSFEGLIGGSLDKADWIFEQTQPDARSKNYADGNVAFANGAAAMYFQGPWALSEVEAVNPDIELGTFALPTTNDPADTQARIVLDLVVSIPTGAKHEDEARRLIEFMYEDRVNADYNTTNAAFSPLESVGPPTDPRLAGLVPYVEDQRFYLGMSAYFGAIPKSNYFQEFALYRNQPAFTTSLTEEWQREARRNELRGIQ</sequence>
<dbReference type="AlphaFoldDB" id="A0A1R4IZG1"/>
<dbReference type="InterPro" id="IPR050490">
    <property type="entry name" value="Bact_solute-bd_prot1"/>
</dbReference>
<dbReference type="PROSITE" id="PS01037">
    <property type="entry name" value="SBP_BACTERIAL_1"/>
    <property type="match status" value="1"/>
</dbReference>
<dbReference type="SUPFAM" id="SSF53850">
    <property type="entry name" value="Periplasmic binding protein-like II"/>
    <property type="match status" value="1"/>
</dbReference>
<dbReference type="EMBL" id="FUKR01000023">
    <property type="protein sequence ID" value="SJN25064.1"/>
    <property type="molecule type" value="Genomic_DNA"/>
</dbReference>
<accession>A0A1R4IZG1</accession>
<feature type="chain" id="PRO_5013226924" evidence="4">
    <location>
        <begin position="27"/>
        <end position="417"/>
    </location>
</feature>
<dbReference type="GO" id="GO:0055085">
    <property type="term" value="P:transmembrane transport"/>
    <property type="evidence" value="ECO:0007669"/>
    <property type="project" value="InterPro"/>
</dbReference>
<comment type="similarity">
    <text evidence="1">Belongs to the bacterial solute-binding protein 1 family.</text>
</comment>
<dbReference type="Gene3D" id="3.40.190.10">
    <property type="entry name" value="Periplasmic binding protein-like II"/>
    <property type="match status" value="2"/>
</dbReference>
<dbReference type="InterPro" id="IPR006059">
    <property type="entry name" value="SBP"/>
</dbReference>
<keyword evidence="3 4" id="KW-0732">Signal</keyword>
<dbReference type="RefSeq" id="WP_087136490.1">
    <property type="nucleotide sequence ID" value="NZ_FUKR01000023.1"/>
</dbReference>
<keyword evidence="2" id="KW-0813">Transport</keyword>
<evidence type="ECO:0000256" key="1">
    <source>
        <dbReference type="ARBA" id="ARBA00008520"/>
    </source>
</evidence>
<dbReference type="Pfam" id="PF01547">
    <property type="entry name" value="SBP_bac_1"/>
    <property type="match status" value="1"/>
</dbReference>
<dbReference type="OrthoDB" id="8478044at2"/>
<proteinExistence type="inferred from homology"/>
<feature type="signal peptide" evidence="4">
    <location>
        <begin position="1"/>
        <end position="26"/>
    </location>
</feature>
<dbReference type="Proteomes" id="UP000196778">
    <property type="component" value="Unassembled WGS sequence"/>
</dbReference>
<evidence type="ECO:0000256" key="2">
    <source>
        <dbReference type="ARBA" id="ARBA00022448"/>
    </source>
</evidence>
<keyword evidence="6" id="KW-1185">Reference proteome</keyword>
<gene>
    <name evidence="5" type="ORF">FM119_04485</name>
</gene>
<evidence type="ECO:0000313" key="6">
    <source>
        <dbReference type="Proteomes" id="UP000196778"/>
    </source>
</evidence>
<organism evidence="5 6">
    <name type="scientific">Mycetocola reblochoni REB411</name>
    <dbReference type="NCBI Taxonomy" id="1255698"/>
    <lineage>
        <taxon>Bacteria</taxon>
        <taxon>Bacillati</taxon>
        <taxon>Actinomycetota</taxon>
        <taxon>Actinomycetes</taxon>
        <taxon>Micrococcales</taxon>
        <taxon>Microbacteriaceae</taxon>
        <taxon>Mycetocola</taxon>
    </lineage>
</organism>
<dbReference type="PANTHER" id="PTHR43649">
    <property type="entry name" value="ARABINOSE-BINDING PROTEIN-RELATED"/>
    <property type="match status" value="1"/>
</dbReference>